<evidence type="ECO:0000313" key="19">
    <source>
        <dbReference type="Proteomes" id="UP001501940"/>
    </source>
</evidence>
<dbReference type="Gene3D" id="3.40.225.10">
    <property type="entry name" value="Class II aldolase/adducin N-terminal domain"/>
    <property type="match status" value="1"/>
</dbReference>
<keyword evidence="19" id="KW-1185">Reference proteome</keyword>
<evidence type="ECO:0000313" key="18">
    <source>
        <dbReference type="Ensembl" id="ENSAOCP00000016702.2"/>
    </source>
</evidence>
<evidence type="ECO:0000256" key="15">
    <source>
        <dbReference type="ARBA" id="ARBA00076470"/>
    </source>
</evidence>
<dbReference type="GO" id="GO:0005886">
    <property type="term" value="C:plasma membrane"/>
    <property type="evidence" value="ECO:0007669"/>
    <property type="project" value="UniProtKB-SubCell"/>
</dbReference>
<evidence type="ECO:0000256" key="1">
    <source>
        <dbReference type="ARBA" id="ARBA00004245"/>
    </source>
</evidence>
<evidence type="ECO:0000256" key="10">
    <source>
        <dbReference type="ARBA" id="ARBA00023203"/>
    </source>
</evidence>
<keyword evidence="7" id="KW-0112">Calmodulin-binding</keyword>
<name>A0A3Q1BQ18_AMPOC</name>
<feature type="region of interest" description="Disordered" evidence="16">
    <location>
        <begin position="557"/>
        <end position="666"/>
    </location>
</feature>
<feature type="compositionally biased region" description="Basic and acidic residues" evidence="16">
    <location>
        <begin position="19"/>
        <end position="37"/>
    </location>
</feature>
<dbReference type="NCBIfam" id="NF005451">
    <property type="entry name" value="PRK07044.1"/>
    <property type="match status" value="1"/>
</dbReference>
<proteinExistence type="inferred from homology"/>
<keyword evidence="9" id="KW-0472">Membrane</keyword>
<gene>
    <name evidence="18" type="primary">ADD1</name>
</gene>
<evidence type="ECO:0000256" key="7">
    <source>
        <dbReference type="ARBA" id="ARBA00022860"/>
    </source>
</evidence>
<evidence type="ECO:0000256" key="13">
    <source>
        <dbReference type="ARBA" id="ARBA00065959"/>
    </source>
</evidence>
<dbReference type="PANTHER" id="PTHR10672:SF4">
    <property type="entry name" value="ALPHA-ADDUCIN"/>
    <property type="match status" value="1"/>
</dbReference>
<dbReference type="AlphaFoldDB" id="A0A3Q1BQ18"/>
<feature type="compositionally biased region" description="Basic and acidic residues" evidence="16">
    <location>
        <begin position="573"/>
        <end position="596"/>
    </location>
</feature>
<dbReference type="FunFam" id="3.40.225.10:FF:000002">
    <property type="entry name" value="alpha-adducin isoform X2"/>
    <property type="match status" value="1"/>
</dbReference>
<keyword evidence="10" id="KW-0009">Actin-binding</keyword>
<feature type="region of interest" description="Disordered" evidence="16">
    <location>
        <begin position="1"/>
        <end position="37"/>
    </location>
</feature>
<dbReference type="GO" id="GO:0051015">
    <property type="term" value="F:actin filament binding"/>
    <property type="evidence" value="ECO:0007669"/>
    <property type="project" value="TreeGrafter"/>
</dbReference>
<feature type="compositionally biased region" description="Low complexity" evidence="16">
    <location>
        <begin position="636"/>
        <end position="658"/>
    </location>
</feature>
<dbReference type="SMART" id="SM01007">
    <property type="entry name" value="Aldolase_II"/>
    <property type="match status" value="1"/>
</dbReference>
<evidence type="ECO:0000256" key="8">
    <source>
        <dbReference type="ARBA" id="ARBA00022990"/>
    </source>
</evidence>
<evidence type="ECO:0000256" key="3">
    <source>
        <dbReference type="ARBA" id="ARBA00006274"/>
    </source>
</evidence>
<feature type="region of interest" description="Disordered" evidence="16">
    <location>
        <begin position="416"/>
        <end position="477"/>
    </location>
</feature>
<evidence type="ECO:0000256" key="4">
    <source>
        <dbReference type="ARBA" id="ARBA00022475"/>
    </source>
</evidence>
<dbReference type="GO" id="GO:0007010">
    <property type="term" value="P:cytoskeleton organization"/>
    <property type="evidence" value="ECO:0007669"/>
    <property type="project" value="UniProtKB-ARBA"/>
</dbReference>
<evidence type="ECO:0000256" key="12">
    <source>
        <dbReference type="ARBA" id="ARBA00055853"/>
    </source>
</evidence>
<dbReference type="GeneID" id="111585346"/>
<feature type="region of interest" description="Disordered" evidence="16">
    <location>
        <begin position="703"/>
        <end position="755"/>
    </location>
</feature>
<comment type="function">
    <text evidence="12">Membrane-cytoskeleton-associated protein that promotes the assembly of the spectrin-actin network. Binds to calmodulin.</text>
</comment>
<dbReference type="GeneTree" id="ENSGT00940000158581"/>
<dbReference type="GO" id="GO:1903142">
    <property type="term" value="P:positive regulation of establishment of endothelial barrier"/>
    <property type="evidence" value="ECO:0007669"/>
    <property type="project" value="TreeGrafter"/>
</dbReference>
<keyword evidence="6" id="KW-0597">Phosphoprotein</keyword>
<dbReference type="Pfam" id="PF00596">
    <property type="entry name" value="Aldolase_II"/>
    <property type="match status" value="1"/>
</dbReference>
<evidence type="ECO:0000256" key="16">
    <source>
        <dbReference type="SAM" id="MobiDB-lite"/>
    </source>
</evidence>
<feature type="compositionally biased region" description="Polar residues" evidence="16">
    <location>
        <begin position="615"/>
        <end position="626"/>
    </location>
</feature>
<keyword evidence="5" id="KW-0963">Cytoplasm</keyword>
<dbReference type="GO" id="GO:1903393">
    <property type="term" value="P:positive regulation of adherens junction organization"/>
    <property type="evidence" value="ECO:0007669"/>
    <property type="project" value="TreeGrafter"/>
</dbReference>
<organism evidence="18 19">
    <name type="scientific">Amphiprion ocellaris</name>
    <name type="common">Clown anemonefish</name>
    <dbReference type="NCBI Taxonomy" id="80972"/>
    <lineage>
        <taxon>Eukaryota</taxon>
        <taxon>Metazoa</taxon>
        <taxon>Chordata</taxon>
        <taxon>Craniata</taxon>
        <taxon>Vertebrata</taxon>
        <taxon>Euteleostomi</taxon>
        <taxon>Actinopterygii</taxon>
        <taxon>Neopterygii</taxon>
        <taxon>Teleostei</taxon>
        <taxon>Neoteleostei</taxon>
        <taxon>Acanthomorphata</taxon>
        <taxon>Ovalentaria</taxon>
        <taxon>Pomacentridae</taxon>
        <taxon>Amphiprion</taxon>
    </lineage>
</organism>
<evidence type="ECO:0000256" key="11">
    <source>
        <dbReference type="ARBA" id="ARBA00023212"/>
    </source>
</evidence>
<feature type="region of interest" description="Disordered" evidence="16">
    <location>
        <begin position="348"/>
        <end position="368"/>
    </location>
</feature>
<keyword evidence="11" id="KW-0206">Cytoskeleton</keyword>
<comment type="subcellular location">
    <subcellularLocation>
        <location evidence="2">Cell membrane</location>
        <topology evidence="2">Peripheral membrane protein</topology>
        <orientation evidence="2">Cytoplasmic side</orientation>
    </subcellularLocation>
    <subcellularLocation>
        <location evidence="1">Cytoplasm</location>
        <location evidence="1">Cytoskeleton</location>
    </subcellularLocation>
</comment>
<reference evidence="18" key="2">
    <citation type="submission" date="2025-08" db="UniProtKB">
        <authorList>
            <consortium name="Ensembl"/>
        </authorList>
    </citation>
    <scope>IDENTIFICATION</scope>
</reference>
<dbReference type="RefSeq" id="XP_035797174.2">
    <property type="nucleotide sequence ID" value="XM_035941281.2"/>
</dbReference>
<reference evidence="18" key="3">
    <citation type="submission" date="2025-09" db="UniProtKB">
        <authorList>
            <consortium name="Ensembl"/>
        </authorList>
    </citation>
    <scope>IDENTIFICATION</scope>
</reference>
<dbReference type="Ensembl" id="ENSAOCT00000032425.2">
    <property type="protein sequence ID" value="ENSAOCP00000016702.2"/>
    <property type="gene ID" value="ENSAOCG00000001584.2"/>
</dbReference>
<protein>
    <recommendedName>
        <fullName evidence="14">Alpha-adducin</fullName>
    </recommendedName>
    <alternativeName>
        <fullName evidence="15">Erythrocyte adducin subunit alpha</fullName>
    </alternativeName>
</protein>
<feature type="domain" description="Class II aldolase/adducin N-terminal" evidence="17">
    <location>
        <begin position="147"/>
        <end position="329"/>
    </location>
</feature>
<evidence type="ECO:0000256" key="5">
    <source>
        <dbReference type="ARBA" id="ARBA00022490"/>
    </source>
</evidence>
<accession>A0A3Q1BQ18</accession>
<dbReference type="InterPro" id="IPR051017">
    <property type="entry name" value="Aldolase-II_Adducin_sf"/>
</dbReference>
<keyword evidence="4" id="KW-1003">Cell membrane</keyword>
<dbReference type="Proteomes" id="UP001501940">
    <property type="component" value="Chromosome 17"/>
</dbReference>
<evidence type="ECO:0000259" key="17">
    <source>
        <dbReference type="SMART" id="SM01007"/>
    </source>
</evidence>
<evidence type="ECO:0000256" key="14">
    <source>
        <dbReference type="ARBA" id="ARBA00072931"/>
    </source>
</evidence>
<dbReference type="GO" id="GO:0005925">
    <property type="term" value="C:focal adhesion"/>
    <property type="evidence" value="ECO:0007669"/>
    <property type="project" value="TreeGrafter"/>
</dbReference>
<evidence type="ECO:0000256" key="9">
    <source>
        <dbReference type="ARBA" id="ARBA00023136"/>
    </source>
</evidence>
<sequence length="755" mass="82112">MNGESGAGVVTAPPPTTAPHKERYFDRVDESSPEYQRERNMAPDLRQDFNMMEQRKRVSMILQSPAFCEELETMIQDQLKKGKTPTSLLALQQIADFMTTSMPSMYPAAPQGGMASLNMSLGMVTPVNDLRGSDSISYDKGEKLLRCKLAAFYRLADLFGWSELIYNHLTVRVNSDQERFLIVPFGLLYSEVTASSLVKINLQGEVVDRGSTNLGVNQAGFTLHSAIYAARPDVKCIVHIHTPAGAAVSAMKCGLLPISPEALSLGEVTYHDYHGILVDQEESALIQKNLGPNSKVLILRNHGLVSVGETVEEAFYYIHNLVTACEIQVRTLASAGGPDNLVLLDPGKYKSRPRVPEPAGDGSVTHPKWQVGEQEFEALMRMLDNLGYRTGYPYRCPALRDKGKKYSDAEIASSAHGGYSYGEDSDSGARSPLKHSFQRGQRDKTRWLNAGGRPDEPYEDGPDGSSPKSKPKWTKEDGLRQAAAANQFIPLNTNPKEVLEMRNKIREQNLQDIKTAGPQSQVLCAGTVVERSLNQGELITASKAIIEKEYQPRVIVSKQGPNPFTKLTDQELEEYRREVEQKQKGTEVQGRGDVREGSASSVPGPQPETMPRGQASVSTPRQSAADSPSLEKAQPSATTAASEQESSSLGPSSAAEPAQSGADCAGTVADDVFSTADEVFSAPDSPHKEFHSAVLRALSKEPSVVEAAKAGQAPDPEQQVESEEEPKGPKPTSTPPSTPVRAEEGDGNTKEYLLP</sequence>
<dbReference type="InterPro" id="IPR036409">
    <property type="entry name" value="Aldolase_II/adducin_N_sf"/>
</dbReference>
<reference evidence="18 19" key="1">
    <citation type="submission" date="2022-01" db="EMBL/GenBank/DDBJ databases">
        <title>A chromosome-scale genome assembly of the false clownfish, Amphiprion ocellaris.</title>
        <authorList>
            <person name="Ryu T."/>
        </authorList>
    </citation>
    <scope>NUCLEOTIDE SEQUENCE [LARGE SCALE GENOMIC DNA]</scope>
</reference>
<dbReference type="SUPFAM" id="SSF53639">
    <property type="entry name" value="AraD/HMP-PK domain-like"/>
    <property type="match status" value="1"/>
</dbReference>
<evidence type="ECO:0000256" key="6">
    <source>
        <dbReference type="ARBA" id="ARBA00022553"/>
    </source>
</evidence>
<dbReference type="GO" id="GO:0005856">
    <property type="term" value="C:cytoskeleton"/>
    <property type="evidence" value="ECO:0007669"/>
    <property type="project" value="UniProtKB-SubCell"/>
</dbReference>
<dbReference type="PANTHER" id="PTHR10672">
    <property type="entry name" value="ADDUCIN"/>
    <property type="match status" value="1"/>
</dbReference>
<dbReference type="InterPro" id="IPR001303">
    <property type="entry name" value="Aldolase_II/adducin_N"/>
</dbReference>
<comment type="similarity">
    <text evidence="3">Belongs to the aldolase class II family. Adducin subfamily.</text>
</comment>
<dbReference type="GO" id="GO:0005516">
    <property type="term" value="F:calmodulin binding"/>
    <property type="evidence" value="ECO:0007669"/>
    <property type="project" value="UniProtKB-KW"/>
</dbReference>
<evidence type="ECO:0000256" key="2">
    <source>
        <dbReference type="ARBA" id="ARBA00004413"/>
    </source>
</evidence>
<dbReference type="GO" id="GO:0051016">
    <property type="term" value="P:barbed-end actin filament capping"/>
    <property type="evidence" value="ECO:0007669"/>
    <property type="project" value="TreeGrafter"/>
</dbReference>
<dbReference type="GO" id="GO:0005912">
    <property type="term" value="C:adherens junction"/>
    <property type="evidence" value="ECO:0007669"/>
    <property type="project" value="TreeGrafter"/>
</dbReference>
<comment type="subunit">
    <text evidence="13">Heterodimer of an alpha and a beta subunit or an alpha and a gamma subunit.</text>
</comment>
<dbReference type="GO" id="GO:0014069">
    <property type="term" value="C:postsynaptic density"/>
    <property type="evidence" value="ECO:0007669"/>
    <property type="project" value="TreeGrafter"/>
</dbReference>
<keyword evidence="8" id="KW-0007">Acetylation</keyword>